<sequence>MSPTPVRAYIGLGANLGDSAATLRRVLDELQGTAGVMAVTASPFYRSAPVDATGPDFVNAVAALDTTLAPLALLDVLQALENQHGRQRPFKNAPRTLDLDLLLYGDTQLDHERLILPHPRMHLRAFVLLPLQDLESGMVLQGKRLHDWITGIHDQPIERIVS</sequence>
<keyword evidence="5 14" id="KW-0808">Transferase</keyword>
<evidence type="ECO:0000256" key="6">
    <source>
        <dbReference type="ARBA" id="ARBA00022741"/>
    </source>
</evidence>
<proteinExistence type="inferred from homology"/>
<dbReference type="RefSeq" id="WP_306937548.1">
    <property type="nucleotide sequence ID" value="NZ_CP132976.1"/>
</dbReference>
<evidence type="ECO:0000256" key="9">
    <source>
        <dbReference type="ARBA" id="ARBA00022909"/>
    </source>
</evidence>
<evidence type="ECO:0000256" key="4">
    <source>
        <dbReference type="ARBA" id="ARBA00016218"/>
    </source>
</evidence>
<evidence type="ECO:0000256" key="8">
    <source>
        <dbReference type="ARBA" id="ARBA00022840"/>
    </source>
</evidence>
<dbReference type="PANTHER" id="PTHR43071">
    <property type="entry name" value="2-AMINO-4-HYDROXY-6-HYDROXYMETHYLDIHYDROPTERIDINE PYROPHOSPHOKINASE"/>
    <property type="match status" value="1"/>
</dbReference>
<protein>
    <recommendedName>
        <fullName evidence="4">2-amino-4-hydroxy-6-hydroxymethyldihydropteridine pyrophosphokinase</fullName>
        <ecNumber evidence="3">2.7.6.3</ecNumber>
    </recommendedName>
    <alternativeName>
        <fullName evidence="11">6-hydroxymethyl-7,8-dihydropterin pyrophosphokinase</fullName>
    </alternativeName>
    <alternativeName>
        <fullName evidence="12">7,8-dihydro-6-hydroxymethylpterin-pyrophosphokinase</fullName>
    </alternativeName>
</protein>
<dbReference type="SUPFAM" id="SSF55083">
    <property type="entry name" value="6-hydroxymethyl-7,8-dihydropterin pyrophosphokinase, HPPK"/>
    <property type="match status" value="1"/>
</dbReference>
<keyword evidence="7" id="KW-0418">Kinase</keyword>
<feature type="domain" description="7,8-dihydro-6-hydroxymethylpterin-pyrophosphokinase" evidence="13">
    <location>
        <begin position="91"/>
        <end position="102"/>
    </location>
</feature>
<reference evidence="14 15" key="1">
    <citation type="submission" date="2023-08" db="EMBL/GenBank/DDBJ databases">
        <title>Achromobacter seleniivolatilans sp. nov., isolated from seleniferous soil.</title>
        <authorList>
            <person name="Zhang S."/>
            <person name="Li K."/>
            <person name="Peng J."/>
            <person name="Zhao Q."/>
            <person name="Wang H."/>
            <person name="Guo Y."/>
        </authorList>
    </citation>
    <scope>NUCLEOTIDE SEQUENCE [LARGE SCALE GENOMIC DNA]</scope>
    <source>
        <strain evidence="14 15">R39</strain>
    </source>
</reference>
<comment type="function">
    <text evidence="10">Catalyzes the transfer of pyrophosphate from adenosine triphosphate (ATP) to 6-hydroxymethyl-7,8-dihydropterin, an enzymatic step in folate biosynthesis pathway.</text>
</comment>
<dbReference type="Gene3D" id="3.30.70.560">
    <property type="entry name" value="7,8-Dihydro-6-hydroxymethylpterin-pyrophosphokinase HPPK"/>
    <property type="match status" value="1"/>
</dbReference>
<evidence type="ECO:0000259" key="13">
    <source>
        <dbReference type="PROSITE" id="PS00794"/>
    </source>
</evidence>
<dbReference type="EMBL" id="CP132976">
    <property type="protein sequence ID" value="WMD18444.1"/>
    <property type="molecule type" value="Genomic_DNA"/>
</dbReference>
<keyword evidence="8" id="KW-0067">ATP-binding</keyword>
<dbReference type="GO" id="GO:0003848">
    <property type="term" value="F:2-amino-4-hydroxy-6-hydroxymethyldihydropteridine diphosphokinase activity"/>
    <property type="evidence" value="ECO:0007669"/>
    <property type="project" value="UniProtKB-EC"/>
</dbReference>
<evidence type="ECO:0000256" key="10">
    <source>
        <dbReference type="ARBA" id="ARBA00029409"/>
    </source>
</evidence>
<evidence type="ECO:0000313" key="14">
    <source>
        <dbReference type="EMBL" id="WMD18444.1"/>
    </source>
</evidence>
<evidence type="ECO:0000256" key="11">
    <source>
        <dbReference type="ARBA" id="ARBA00029766"/>
    </source>
</evidence>
<dbReference type="EC" id="2.7.6.3" evidence="3"/>
<dbReference type="Proteomes" id="UP001234798">
    <property type="component" value="Chromosome"/>
</dbReference>
<comment type="similarity">
    <text evidence="2">Belongs to the HPPK family.</text>
</comment>
<keyword evidence="9" id="KW-0289">Folate biosynthesis</keyword>
<dbReference type="InterPro" id="IPR035907">
    <property type="entry name" value="Hppk_sf"/>
</dbReference>
<keyword evidence="6" id="KW-0547">Nucleotide-binding</keyword>
<dbReference type="NCBIfam" id="TIGR01498">
    <property type="entry name" value="folK"/>
    <property type="match status" value="1"/>
</dbReference>
<evidence type="ECO:0000256" key="7">
    <source>
        <dbReference type="ARBA" id="ARBA00022777"/>
    </source>
</evidence>
<accession>A0ABY9LUH9</accession>
<evidence type="ECO:0000256" key="12">
    <source>
        <dbReference type="ARBA" id="ARBA00033413"/>
    </source>
</evidence>
<dbReference type="CDD" id="cd00483">
    <property type="entry name" value="HPPK"/>
    <property type="match status" value="1"/>
</dbReference>
<evidence type="ECO:0000256" key="3">
    <source>
        <dbReference type="ARBA" id="ARBA00013253"/>
    </source>
</evidence>
<evidence type="ECO:0000313" key="15">
    <source>
        <dbReference type="Proteomes" id="UP001234798"/>
    </source>
</evidence>
<dbReference type="InterPro" id="IPR000550">
    <property type="entry name" value="Hppk"/>
</dbReference>
<organism evidence="14 15">
    <name type="scientific">Achromobacter seleniivolatilans</name>
    <dbReference type="NCBI Taxonomy" id="3047478"/>
    <lineage>
        <taxon>Bacteria</taxon>
        <taxon>Pseudomonadati</taxon>
        <taxon>Pseudomonadota</taxon>
        <taxon>Betaproteobacteria</taxon>
        <taxon>Burkholderiales</taxon>
        <taxon>Alcaligenaceae</taxon>
        <taxon>Achromobacter</taxon>
    </lineage>
</organism>
<dbReference type="NCBIfam" id="NF010692">
    <property type="entry name" value="PRK14092.1"/>
    <property type="match status" value="1"/>
</dbReference>
<comment type="pathway">
    <text evidence="1">Cofactor biosynthesis; tetrahydrofolate biosynthesis; 2-amino-4-hydroxy-6-hydroxymethyl-7,8-dihydropteridine diphosphate from 7,8-dihydroneopterin triphosphate: step 4/4.</text>
</comment>
<dbReference type="PANTHER" id="PTHR43071:SF1">
    <property type="entry name" value="2-AMINO-4-HYDROXY-6-HYDROXYMETHYLDIHYDROPTERIDINE PYROPHOSPHOKINASE"/>
    <property type="match status" value="1"/>
</dbReference>
<dbReference type="Pfam" id="PF01288">
    <property type="entry name" value="HPPK"/>
    <property type="match status" value="1"/>
</dbReference>
<dbReference type="PROSITE" id="PS00794">
    <property type="entry name" value="HPPK"/>
    <property type="match status" value="1"/>
</dbReference>
<evidence type="ECO:0000256" key="5">
    <source>
        <dbReference type="ARBA" id="ARBA00022679"/>
    </source>
</evidence>
<evidence type="ECO:0000256" key="2">
    <source>
        <dbReference type="ARBA" id="ARBA00005810"/>
    </source>
</evidence>
<keyword evidence="15" id="KW-1185">Reference proteome</keyword>
<name>A0ABY9LUH9_9BURK</name>
<evidence type="ECO:0000256" key="1">
    <source>
        <dbReference type="ARBA" id="ARBA00005051"/>
    </source>
</evidence>
<gene>
    <name evidence="14" type="ORF">RAS12_17545</name>
</gene>